<dbReference type="OrthoDB" id="10262596at2759"/>
<dbReference type="AlphaFoldDB" id="A0A9W4MMM5"/>
<dbReference type="SMART" id="SM00066">
    <property type="entry name" value="GAL4"/>
    <property type="match status" value="1"/>
</dbReference>
<name>A0A9W4MMM5_PENNA</name>
<dbReference type="InterPro" id="IPR007219">
    <property type="entry name" value="XnlR_reg_dom"/>
</dbReference>
<evidence type="ECO:0000256" key="2">
    <source>
        <dbReference type="ARBA" id="ARBA00023015"/>
    </source>
</evidence>
<keyword evidence="2" id="KW-0805">Transcription regulation</keyword>
<gene>
    <name evidence="7" type="ORF">PNAL_LOCUS2653</name>
</gene>
<dbReference type="PANTHER" id="PTHR47425:SF3">
    <property type="entry name" value="ZN(II)2CYS6 TRANSCRIPTION FACTOR (EUROFUNG)"/>
    <property type="match status" value="1"/>
</dbReference>
<evidence type="ECO:0000313" key="8">
    <source>
        <dbReference type="Proteomes" id="UP001153461"/>
    </source>
</evidence>
<comment type="caution">
    <text evidence="7">The sequence shown here is derived from an EMBL/GenBank/DDBJ whole genome shotgun (WGS) entry which is preliminary data.</text>
</comment>
<dbReference type="GO" id="GO:0000981">
    <property type="term" value="F:DNA-binding transcription factor activity, RNA polymerase II-specific"/>
    <property type="evidence" value="ECO:0007669"/>
    <property type="project" value="InterPro"/>
</dbReference>
<accession>A0A9W4MMM5</accession>
<dbReference type="GO" id="GO:0008270">
    <property type="term" value="F:zinc ion binding"/>
    <property type="evidence" value="ECO:0007669"/>
    <property type="project" value="InterPro"/>
</dbReference>
<evidence type="ECO:0000256" key="5">
    <source>
        <dbReference type="ARBA" id="ARBA00023242"/>
    </source>
</evidence>
<dbReference type="EMBL" id="CAJVNV010000087">
    <property type="protein sequence ID" value="CAG8028477.1"/>
    <property type="molecule type" value="Genomic_DNA"/>
</dbReference>
<evidence type="ECO:0000256" key="4">
    <source>
        <dbReference type="ARBA" id="ARBA00023163"/>
    </source>
</evidence>
<dbReference type="Pfam" id="PF04082">
    <property type="entry name" value="Fungal_trans"/>
    <property type="match status" value="1"/>
</dbReference>
<dbReference type="Gene3D" id="4.10.240.10">
    <property type="entry name" value="Zn(2)-C6 fungal-type DNA-binding domain"/>
    <property type="match status" value="1"/>
</dbReference>
<evidence type="ECO:0000259" key="6">
    <source>
        <dbReference type="PROSITE" id="PS50048"/>
    </source>
</evidence>
<dbReference type="SMART" id="SM00906">
    <property type="entry name" value="Fungal_trans"/>
    <property type="match status" value="1"/>
</dbReference>
<keyword evidence="1" id="KW-0479">Metal-binding</keyword>
<dbReference type="PROSITE" id="PS00463">
    <property type="entry name" value="ZN2_CY6_FUNGAL_1"/>
    <property type="match status" value="1"/>
</dbReference>
<keyword evidence="4" id="KW-0804">Transcription</keyword>
<dbReference type="SUPFAM" id="SSF57701">
    <property type="entry name" value="Zn2/Cys6 DNA-binding domain"/>
    <property type="match status" value="1"/>
</dbReference>
<protein>
    <recommendedName>
        <fullName evidence="6">Zn(2)-C6 fungal-type domain-containing protein</fullName>
    </recommendedName>
</protein>
<dbReference type="GO" id="GO:0003677">
    <property type="term" value="F:DNA binding"/>
    <property type="evidence" value="ECO:0007669"/>
    <property type="project" value="UniProtKB-KW"/>
</dbReference>
<dbReference type="CDD" id="cd00067">
    <property type="entry name" value="GAL4"/>
    <property type="match status" value="1"/>
</dbReference>
<dbReference type="PROSITE" id="PS50048">
    <property type="entry name" value="ZN2_CY6_FUNGAL_2"/>
    <property type="match status" value="1"/>
</dbReference>
<evidence type="ECO:0000313" key="7">
    <source>
        <dbReference type="EMBL" id="CAG8028477.1"/>
    </source>
</evidence>
<keyword evidence="5" id="KW-0539">Nucleus</keyword>
<dbReference type="Proteomes" id="UP001153461">
    <property type="component" value="Unassembled WGS sequence"/>
</dbReference>
<proteinExistence type="predicted"/>
<dbReference type="GO" id="GO:0006351">
    <property type="term" value="P:DNA-templated transcription"/>
    <property type="evidence" value="ECO:0007669"/>
    <property type="project" value="InterPro"/>
</dbReference>
<sequence>MSTHRYRSAAACQNCRQRKVRCSAMVTSIPCIGCTQDGRECTVPPTKTQILRESHIRRTASVISSPPNPNSTGLISQSSLPLDSFPNPPPSHNIVHPELAGMRSVSDLAGYSRRQDEEQAGVEIASKVLGKSNKTGQAPFYTGDSPGFGAVFDICSPADQLATRHILLTSKTSASLSPEDKAYLQYKGVFNMPRKDICDELIRAYFHHIHPIMPVIDATTLPHLYPSGDGQPYNLILLWSIFYAAANHLPADIWKSEGFASRKEMKEPMYSRAKCLYHNGGETDNTVLLQSALLLGFYHSEADTYTRPWFWLGIAISLCQTMGLHRFSAAVCANSPIAVSQQRLWRCLWWTCLYRDRWLSLTMGRPLRINMNDCNTKPPSADDMLSDFVGLPESISAAYVPKDLPQLADYWVTMIQLTQLLGDTLTLCYQPFGHSSSFQQVKALEQKILRFQLPKTLETGQSPLATCYLYHLQLHHQAFIITFYRPLITKDPEGLPAPRQNAWQAHVRNQINIAARQTNAILDNLANEKLLSFSSPMTPALLVPAMHVHLLNCKSPDPVARRLGLNKIEVCMIVLEQMQHTHPCSSVFRGIFLGAIRYIFPNYVAQTVLPELASDSSPPQEVPADDSLAGITIGGESATFDPCPFVFDLDD</sequence>
<dbReference type="InterPro" id="IPR001138">
    <property type="entry name" value="Zn2Cys6_DnaBD"/>
</dbReference>
<dbReference type="InterPro" id="IPR036864">
    <property type="entry name" value="Zn2-C6_fun-type_DNA-bd_sf"/>
</dbReference>
<dbReference type="InterPro" id="IPR052761">
    <property type="entry name" value="Fungal_Detox/Toxin_TFs"/>
</dbReference>
<evidence type="ECO:0000256" key="1">
    <source>
        <dbReference type="ARBA" id="ARBA00022723"/>
    </source>
</evidence>
<feature type="domain" description="Zn(2)-C6 fungal-type" evidence="6">
    <location>
        <begin position="11"/>
        <end position="43"/>
    </location>
</feature>
<dbReference type="PANTHER" id="PTHR47425">
    <property type="entry name" value="FARB-RELATED"/>
    <property type="match status" value="1"/>
</dbReference>
<evidence type="ECO:0000256" key="3">
    <source>
        <dbReference type="ARBA" id="ARBA00023125"/>
    </source>
</evidence>
<keyword evidence="3" id="KW-0238">DNA-binding</keyword>
<dbReference type="CDD" id="cd12148">
    <property type="entry name" value="fungal_TF_MHR"/>
    <property type="match status" value="1"/>
</dbReference>
<dbReference type="Pfam" id="PF00172">
    <property type="entry name" value="Zn_clus"/>
    <property type="match status" value="1"/>
</dbReference>
<organism evidence="7 8">
    <name type="scientific">Penicillium nalgiovense</name>
    <dbReference type="NCBI Taxonomy" id="60175"/>
    <lineage>
        <taxon>Eukaryota</taxon>
        <taxon>Fungi</taxon>
        <taxon>Dikarya</taxon>
        <taxon>Ascomycota</taxon>
        <taxon>Pezizomycotina</taxon>
        <taxon>Eurotiomycetes</taxon>
        <taxon>Eurotiomycetidae</taxon>
        <taxon>Eurotiales</taxon>
        <taxon>Aspergillaceae</taxon>
        <taxon>Penicillium</taxon>
    </lineage>
</organism>
<reference evidence="7" key="1">
    <citation type="submission" date="2021-07" db="EMBL/GenBank/DDBJ databases">
        <authorList>
            <person name="Branca A.L. A."/>
        </authorList>
    </citation>
    <scope>NUCLEOTIDE SEQUENCE</scope>
</reference>